<dbReference type="RefSeq" id="WP_097046711.1">
    <property type="nucleotide sequence ID" value="NZ_OBEH01000005.1"/>
</dbReference>
<reference evidence="2" key="1">
    <citation type="submission" date="2017-09" db="EMBL/GenBank/DDBJ databases">
        <authorList>
            <person name="Varghese N."/>
            <person name="Submissions S."/>
        </authorList>
    </citation>
    <scope>NUCLEOTIDE SEQUENCE [LARGE SCALE GENOMIC DNA]</scope>
    <source>
        <strain evidence="2">DSM 25885</strain>
    </source>
</reference>
<proteinExistence type="predicted"/>
<evidence type="ECO:0000313" key="1">
    <source>
        <dbReference type="EMBL" id="SNZ01251.1"/>
    </source>
</evidence>
<name>A0A285N0G6_9FLAO</name>
<protein>
    <recommendedName>
        <fullName evidence="3">TonB C-terminal domain-containing protein</fullName>
    </recommendedName>
</protein>
<evidence type="ECO:0000313" key="2">
    <source>
        <dbReference type="Proteomes" id="UP000219048"/>
    </source>
</evidence>
<sequence length="157" mass="18199">MRKLILLSFLCLLTSCELFTSKEEQTKNRVNEELLAIDWNDVDKYPMFEGCDEMASKQIQRECFQNKMLQIAADTLDSLSFEVENDLEDTLYIDFKVDEHGFISILEIEEKQTVLNEIADFNEQISERLADLTVAPALKRGMPVSLRFRLPLVLNTQ</sequence>
<dbReference type="PROSITE" id="PS51257">
    <property type="entry name" value="PROKAR_LIPOPROTEIN"/>
    <property type="match status" value="1"/>
</dbReference>
<keyword evidence="2" id="KW-1185">Reference proteome</keyword>
<gene>
    <name evidence="1" type="ORF">SAMN06265377_3088</name>
</gene>
<organism evidence="1 2">
    <name type="scientific">Flagellimonas pacifica</name>
    <dbReference type="NCBI Taxonomy" id="1247520"/>
    <lineage>
        <taxon>Bacteria</taxon>
        <taxon>Pseudomonadati</taxon>
        <taxon>Bacteroidota</taxon>
        <taxon>Flavobacteriia</taxon>
        <taxon>Flavobacteriales</taxon>
        <taxon>Flavobacteriaceae</taxon>
        <taxon>Flagellimonas</taxon>
    </lineage>
</organism>
<dbReference type="OrthoDB" id="1191002at2"/>
<accession>A0A285N0G6</accession>
<dbReference type="Proteomes" id="UP000219048">
    <property type="component" value="Unassembled WGS sequence"/>
</dbReference>
<dbReference type="EMBL" id="OBEH01000005">
    <property type="protein sequence ID" value="SNZ01251.1"/>
    <property type="molecule type" value="Genomic_DNA"/>
</dbReference>
<evidence type="ECO:0008006" key="3">
    <source>
        <dbReference type="Google" id="ProtNLM"/>
    </source>
</evidence>
<dbReference type="AlphaFoldDB" id="A0A285N0G6"/>